<proteinExistence type="predicted"/>
<evidence type="ECO:0000313" key="1">
    <source>
        <dbReference type="EMBL" id="VBB30538.1"/>
    </source>
</evidence>
<protein>
    <submittedName>
        <fullName evidence="1">Uncharacterized protein</fullName>
    </submittedName>
</protein>
<keyword evidence="2" id="KW-1185">Reference proteome</keyword>
<dbReference type="STRING" id="6277.A0A498SFP6"/>
<dbReference type="AlphaFoldDB" id="A0A498SFP6"/>
<accession>A0A498SFP6</accession>
<evidence type="ECO:0000313" key="2">
    <source>
        <dbReference type="Proteomes" id="UP000276991"/>
    </source>
</evidence>
<sequence length="69" mass="7793">MQDYVIRLSKSSFRNESLVERATAVYKDGNNSNETVEDQPLDLSSRRALQTATQWAVLSTHNSRDNCAC</sequence>
<dbReference type="Proteomes" id="UP000276991">
    <property type="component" value="Unassembled WGS sequence"/>
</dbReference>
<name>A0A498SFP6_ACAVI</name>
<organism evidence="1 2">
    <name type="scientific">Acanthocheilonema viteae</name>
    <name type="common">Filarial nematode worm</name>
    <name type="synonym">Dipetalonema viteae</name>
    <dbReference type="NCBI Taxonomy" id="6277"/>
    <lineage>
        <taxon>Eukaryota</taxon>
        <taxon>Metazoa</taxon>
        <taxon>Ecdysozoa</taxon>
        <taxon>Nematoda</taxon>
        <taxon>Chromadorea</taxon>
        <taxon>Rhabditida</taxon>
        <taxon>Spirurina</taxon>
        <taxon>Spiruromorpha</taxon>
        <taxon>Filarioidea</taxon>
        <taxon>Onchocercidae</taxon>
        <taxon>Acanthocheilonema</taxon>
    </lineage>
</organism>
<gene>
    <name evidence="1" type="ORF">NAV_LOCUS5329</name>
</gene>
<dbReference type="EMBL" id="UPTC01000908">
    <property type="protein sequence ID" value="VBB30538.1"/>
    <property type="molecule type" value="Genomic_DNA"/>
</dbReference>
<reference evidence="1 2" key="1">
    <citation type="submission" date="2018-08" db="EMBL/GenBank/DDBJ databases">
        <authorList>
            <person name="Laetsch R D."/>
            <person name="Stevens L."/>
            <person name="Kumar S."/>
            <person name="Blaxter L. M."/>
        </authorList>
    </citation>
    <scope>NUCLEOTIDE SEQUENCE [LARGE SCALE GENOMIC DNA]</scope>
</reference>